<protein>
    <submittedName>
        <fullName evidence="1">Uncharacterized protein</fullName>
    </submittedName>
</protein>
<comment type="caution">
    <text evidence="1">The sequence shown here is derived from an EMBL/GenBank/DDBJ whole genome shotgun (WGS) entry which is preliminary data.</text>
</comment>
<dbReference type="RefSeq" id="WP_003034373.1">
    <property type="nucleotide sequence ID" value="NZ_VJEZ01000002.1"/>
</dbReference>
<accession>A0A6I4RV01</accession>
<reference evidence="1 2" key="1">
    <citation type="submission" date="2019-06" db="EMBL/GenBank/DDBJ databases">
        <title>Phylogeography and genetic diversity of Francisella tularensis subsp. holarctica in France (1947-2018).</title>
        <authorList>
            <person name="Kevin M."/>
            <person name="Madani N."/>
            <person name="Maurin M."/>
        </authorList>
    </citation>
    <scope>NUCLEOTIDE SEQUENCE [LARGE SCALE GENOMIC DNA]</scope>
    <source>
        <strain evidence="1 2">ATCC 15482</strain>
    </source>
</reference>
<evidence type="ECO:0000313" key="2">
    <source>
        <dbReference type="Proteomes" id="UP000469081"/>
    </source>
</evidence>
<evidence type="ECO:0000313" key="1">
    <source>
        <dbReference type="EMBL" id="MWZ39279.1"/>
    </source>
</evidence>
<dbReference type="OMA" id="FFESTWG"/>
<dbReference type="AlphaFoldDB" id="A0A6I4RV01"/>
<dbReference type="GeneID" id="75265038"/>
<sequence>MNKDRLNILVIRGYYSKGDSVEHVDVDGIKVKVTTVALGRPVFVRRKLKRIIDKYKVSADNYDLIYAISMSAGISSLIDEELYQKLHLITPFFIHHKTMRVLSKVKVRKMLGAYLLLLFNGKLGKFHEAIRVTLAENDQIVDNKFFESKWGNVGCIKNIDHTLTKEIVEEIIRKDIDNLRKEVFGELALPS</sequence>
<dbReference type="Proteomes" id="UP000469081">
    <property type="component" value="Unassembled WGS sequence"/>
</dbReference>
<proteinExistence type="predicted"/>
<dbReference type="EMBL" id="VJEZ01000002">
    <property type="protein sequence ID" value="MWZ39279.1"/>
    <property type="molecule type" value="Genomic_DNA"/>
</dbReference>
<gene>
    <name evidence="1" type="ORF">FNC33_01740</name>
</gene>
<organism evidence="1 2">
    <name type="scientific">Francisella tularensis</name>
    <dbReference type="NCBI Taxonomy" id="263"/>
    <lineage>
        <taxon>Bacteria</taxon>
        <taxon>Pseudomonadati</taxon>
        <taxon>Pseudomonadota</taxon>
        <taxon>Gammaproteobacteria</taxon>
        <taxon>Thiotrichales</taxon>
        <taxon>Francisellaceae</taxon>
        <taxon>Francisella</taxon>
    </lineage>
</organism>
<name>A0A6I4RV01_FRATU</name>